<evidence type="ECO:0000313" key="7">
    <source>
        <dbReference type="EMBL" id="KAH3873282.1"/>
    </source>
</evidence>
<keyword evidence="5" id="KW-0106">Calcium</keyword>
<dbReference type="PROSITE" id="PS50268">
    <property type="entry name" value="CADHERIN_2"/>
    <property type="match status" value="1"/>
</dbReference>
<dbReference type="Pfam" id="PF00028">
    <property type="entry name" value="Cadherin"/>
    <property type="match status" value="1"/>
</dbReference>
<dbReference type="CDD" id="cd11304">
    <property type="entry name" value="Cadherin_repeat"/>
    <property type="match status" value="1"/>
</dbReference>
<comment type="subcellular location">
    <subcellularLocation>
        <location evidence="1">Membrane</location>
        <topology evidence="1">Single-pass membrane protein</topology>
    </subcellularLocation>
</comment>
<feature type="domain" description="Cadherin" evidence="6">
    <location>
        <begin position="40"/>
        <end position="147"/>
    </location>
</feature>
<organism evidence="7 8">
    <name type="scientific">Dreissena polymorpha</name>
    <name type="common">Zebra mussel</name>
    <name type="synonym">Mytilus polymorpha</name>
    <dbReference type="NCBI Taxonomy" id="45954"/>
    <lineage>
        <taxon>Eukaryota</taxon>
        <taxon>Metazoa</taxon>
        <taxon>Spiralia</taxon>
        <taxon>Lophotrochozoa</taxon>
        <taxon>Mollusca</taxon>
        <taxon>Bivalvia</taxon>
        <taxon>Autobranchia</taxon>
        <taxon>Heteroconchia</taxon>
        <taxon>Euheterodonta</taxon>
        <taxon>Imparidentia</taxon>
        <taxon>Neoheterodontei</taxon>
        <taxon>Myida</taxon>
        <taxon>Dreissenoidea</taxon>
        <taxon>Dreissenidae</taxon>
        <taxon>Dreissena</taxon>
    </lineage>
</organism>
<evidence type="ECO:0000313" key="8">
    <source>
        <dbReference type="Proteomes" id="UP000828390"/>
    </source>
</evidence>
<dbReference type="GO" id="GO:0005886">
    <property type="term" value="C:plasma membrane"/>
    <property type="evidence" value="ECO:0007669"/>
    <property type="project" value="TreeGrafter"/>
</dbReference>
<dbReference type="InterPro" id="IPR002126">
    <property type="entry name" value="Cadherin-like_dom"/>
</dbReference>
<reference evidence="7" key="2">
    <citation type="submission" date="2020-11" db="EMBL/GenBank/DDBJ databases">
        <authorList>
            <person name="McCartney M.A."/>
            <person name="Auch B."/>
            <person name="Kono T."/>
            <person name="Mallez S."/>
            <person name="Becker A."/>
            <person name="Gohl D.M."/>
            <person name="Silverstein K.A.T."/>
            <person name="Koren S."/>
            <person name="Bechman K.B."/>
            <person name="Herman A."/>
            <person name="Abrahante J.E."/>
            <person name="Garbe J."/>
        </authorList>
    </citation>
    <scope>NUCLEOTIDE SEQUENCE</scope>
    <source>
        <strain evidence="7">Duluth1</strain>
        <tissue evidence="7">Whole animal</tissue>
    </source>
</reference>
<reference evidence="7" key="1">
    <citation type="journal article" date="2019" name="bioRxiv">
        <title>The Genome of the Zebra Mussel, Dreissena polymorpha: A Resource for Invasive Species Research.</title>
        <authorList>
            <person name="McCartney M.A."/>
            <person name="Auch B."/>
            <person name="Kono T."/>
            <person name="Mallez S."/>
            <person name="Zhang Y."/>
            <person name="Obille A."/>
            <person name="Becker A."/>
            <person name="Abrahante J.E."/>
            <person name="Garbe J."/>
            <person name="Badalamenti J.P."/>
            <person name="Herman A."/>
            <person name="Mangelson H."/>
            <person name="Liachko I."/>
            <person name="Sullivan S."/>
            <person name="Sone E.D."/>
            <person name="Koren S."/>
            <person name="Silverstein K.A.T."/>
            <person name="Beckman K.B."/>
            <person name="Gohl D.M."/>
        </authorList>
    </citation>
    <scope>NUCLEOTIDE SEQUENCE</scope>
    <source>
        <strain evidence="7">Duluth1</strain>
        <tissue evidence="7">Whole animal</tissue>
    </source>
</reference>
<dbReference type="PRINTS" id="PR00205">
    <property type="entry name" value="CADHERIN"/>
</dbReference>
<keyword evidence="3" id="KW-1133">Transmembrane helix</keyword>
<keyword evidence="2" id="KW-0812">Transmembrane</keyword>
<keyword evidence="4" id="KW-0325">Glycoprotein</keyword>
<protein>
    <recommendedName>
        <fullName evidence="6">Cadherin domain-containing protein</fullName>
    </recommendedName>
</protein>
<dbReference type="SUPFAM" id="SSF49313">
    <property type="entry name" value="Cadherin-like"/>
    <property type="match status" value="1"/>
</dbReference>
<name>A0A9D4MD41_DREPO</name>
<evidence type="ECO:0000256" key="2">
    <source>
        <dbReference type="ARBA" id="ARBA00022692"/>
    </source>
</evidence>
<sequence length="185" mass="20897">MIIFPLQLTVQAYDTAFPSMTAQEDVYIDVIRNPNQPQFLESFYSRSVPENIALGSQVLCVNATDLDGDVLYYELTGDQGNFNQNQFARDFFFMTSGGCVFVRRNLYESTINSYTFTATARDRAYPEKFGSATVQIQIVRDQFKPIFTLQDYVVTIQENSPVNSTQPIITVTASDSDLRVSACKK</sequence>
<dbReference type="PANTHER" id="PTHR24028">
    <property type="entry name" value="CADHERIN-87A"/>
    <property type="match status" value="1"/>
</dbReference>
<gene>
    <name evidence="7" type="ORF">DPMN_036514</name>
</gene>
<accession>A0A9D4MD41</accession>
<evidence type="ECO:0000256" key="1">
    <source>
        <dbReference type="ARBA" id="ARBA00004167"/>
    </source>
</evidence>
<evidence type="ECO:0000256" key="5">
    <source>
        <dbReference type="PROSITE-ProRule" id="PRU00043"/>
    </source>
</evidence>
<evidence type="ECO:0000256" key="3">
    <source>
        <dbReference type="ARBA" id="ARBA00022989"/>
    </source>
</evidence>
<dbReference type="EMBL" id="JAIWYP010000002">
    <property type="protein sequence ID" value="KAH3873282.1"/>
    <property type="molecule type" value="Genomic_DNA"/>
</dbReference>
<evidence type="ECO:0000259" key="6">
    <source>
        <dbReference type="PROSITE" id="PS50268"/>
    </source>
</evidence>
<keyword evidence="8" id="KW-1185">Reference proteome</keyword>
<dbReference type="InterPro" id="IPR050174">
    <property type="entry name" value="Protocadherin/Cadherin-CA"/>
</dbReference>
<dbReference type="InterPro" id="IPR015919">
    <property type="entry name" value="Cadherin-like_sf"/>
</dbReference>
<keyword evidence="3" id="KW-0472">Membrane</keyword>
<proteinExistence type="predicted"/>
<dbReference type="PANTHER" id="PTHR24028:SF328">
    <property type="entry name" value="CADHERIN-3"/>
    <property type="match status" value="1"/>
</dbReference>
<dbReference type="AlphaFoldDB" id="A0A9D4MD41"/>
<dbReference type="GO" id="GO:0007156">
    <property type="term" value="P:homophilic cell adhesion via plasma membrane adhesion molecules"/>
    <property type="evidence" value="ECO:0007669"/>
    <property type="project" value="InterPro"/>
</dbReference>
<evidence type="ECO:0000256" key="4">
    <source>
        <dbReference type="ARBA" id="ARBA00023180"/>
    </source>
</evidence>
<comment type="caution">
    <text evidence="7">The sequence shown here is derived from an EMBL/GenBank/DDBJ whole genome shotgun (WGS) entry which is preliminary data.</text>
</comment>
<dbReference type="Proteomes" id="UP000828390">
    <property type="component" value="Unassembled WGS sequence"/>
</dbReference>
<dbReference type="Gene3D" id="2.60.40.60">
    <property type="entry name" value="Cadherins"/>
    <property type="match status" value="1"/>
</dbReference>
<dbReference type="GO" id="GO:0005509">
    <property type="term" value="F:calcium ion binding"/>
    <property type="evidence" value="ECO:0007669"/>
    <property type="project" value="UniProtKB-UniRule"/>
</dbReference>